<organism evidence="2">
    <name type="scientific">uncultured marine virus</name>
    <dbReference type="NCBI Taxonomy" id="186617"/>
    <lineage>
        <taxon>Viruses</taxon>
        <taxon>environmental samples</taxon>
    </lineage>
</organism>
<proteinExistence type="predicted"/>
<keyword evidence="1" id="KW-0812">Transmembrane</keyword>
<sequence>MRRGLRWPIGSGASMDNSDGLAWLAWVILSAFVLAGLAFAGIRWAFKQPDDEDKREKGHGYDDQ</sequence>
<evidence type="ECO:0000256" key="1">
    <source>
        <dbReference type="SAM" id="Phobius"/>
    </source>
</evidence>
<feature type="transmembrane region" description="Helical" evidence="1">
    <location>
        <begin position="20"/>
        <end position="46"/>
    </location>
</feature>
<reference evidence="2" key="2">
    <citation type="submission" date="2015-03" db="EMBL/GenBank/DDBJ databases">
        <authorList>
            <person name="Chow C.-E.T."/>
            <person name="Winget D.M."/>
            <person name="White R.A.III."/>
            <person name="Hallam S.J."/>
            <person name="Suttle C.A."/>
        </authorList>
    </citation>
    <scope>NUCLEOTIDE SEQUENCE</scope>
    <source>
        <strain evidence="2">Anoxic2_3</strain>
    </source>
</reference>
<reference evidence="2" key="1">
    <citation type="journal article" date="2015" name="Front. Microbiol.">
        <title>Combining genomic sequencing methods to explore viral diversity and reveal potential virus-host interactions.</title>
        <authorList>
            <person name="Chow C.E."/>
            <person name="Winget D.M."/>
            <person name="White R.A.III."/>
            <person name="Hallam S.J."/>
            <person name="Suttle C.A."/>
        </authorList>
    </citation>
    <scope>NUCLEOTIDE SEQUENCE</scope>
    <source>
        <strain evidence="2">Anoxic2_3</strain>
    </source>
</reference>
<evidence type="ECO:0000313" key="2">
    <source>
        <dbReference type="EMBL" id="AKH46952.1"/>
    </source>
</evidence>
<dbReference type="EMBL" id="KR029587">
    <property type="protein sequence ID" value="AKH46952.1"/>
    <property type="molecule type" value="Genomic_DNA"/>
</dbReference>
<name>A0A0F7L630_9VIRU</name>
<keyword evidence="1" id="KW-0472">Membrane</keyword>
<accession>A0A0F7L630</accession>
<protein>
    <submittedName>
        <fullName evidence="2">Uncharacterized protein</fullName>
    </submittedName>
</protein>
<keyword evidence="1" id="KW-1133">Transmembrane helix</keyword>